<evidence type="ECO:0000256" key="5">
    <source>
        <dbReference type="HAMAP-Rule" id="MF_01333"/>
    </source>
</evidence>
<dbReference type="PIRSF" id="PIRSF002161">
    <property type="entry name" value="Ribosomal_L5"/>
    <property type="match status" value="1"/>
</dbReference>
<dbReference type="Proteomes" id="UP000176527">
    <property type="component" value="Unassembled WGS sequence"/>
</dbReference>
<keyword evidence="5" id="KW-0699">rRNA-binding</keyword>
<dbReference type="SUPFAM" id="SSF55282">
    <property type="entry name" value="RL5-like"/>
    <property type="match status" value="1"/>
</dbReference>
<keyword evidence="2 5" id="KW-0689">Ribosomal protein</keyword>
<dbReference type="AlphaFoldDB" id="A0A1F5KDD8"/>
<dbReference type="Pfam" id="PF00281">
    <property type="entry name" value="Ribosomal_L5"/>
    <property type="match status" value="1"/>
</dbReference>
<dbReference type="GO" id="GO:0000049">
    <property type="term" value="F:tRNA binding"/>
    <property type="evidence" value="ECO:0007669"/>
    <property type="project" value="UniProtKB-UniRule"/>
</dbReference>
<dbReference type="GO" id="GO:0003735">
    <property type="term" value="F:structural constituent of ribosome"/>
    <property type="evidence" value="ECO:0007669"/>
    <property type="project" value="InterPro"/>
</dbReference>
<sequence>MNRLKDKYINEVLPKLQEELKLKNKMAIPGVKKVVLSIGLGEAKEDKGILDKVNLYLGNLAGQRPVVTYAKKSIAGFKLSQGAPVGVMVSLRGSRMYIFLDKFFNIVLPKVRDFRGISSNSFDGKGNFTLGIREQLIFPEVDYKTIDKVRGMAITIVTTAKNKEEGKKLLEFMGMPFKKGEVNG</sequence>
<dbReference type="EMBL" id="MFDE01000018">
    <property type="protein sequence ID" value="OGE38601.1"/>
    <property type="molecule type" value="Genomic_DNA"/>
</dbReference>
<dbReference type="InterPro" id="IPR031310">
    <property type="entry name" value="Ribosomal_uL5_N"/>
</dbReference>
<gene>
    <name evidence="5" type="primary">rplE</name>
    <name evidence="9" type="ORF">A3F00_01520</name>
</gene>
<keyword evidence="3 5" id="KW-0687">Ribonucleoprotein</keyword>
<feature type="domain" description="Large ribosomal subunit protein uL5 C-terminal" evidence="8">
    <location>
        <begin position="84"/>
        <end position="177"/>
    </location>
</feature>
<name>A0A1F5KDD8_9BACT</name>
<evidence type="ECO:0000256" key="6">
    <source>
        <dbReference type="RuleBase" id="RU003930"/>
    </source>
</evidence>
<accession>A0A1F5KDD8</accession>
<comment type="function">
    <text evidence="5">This is 1 of the proteins that bind and probably mediate the attachment of the 5S RNA into the large ribosomal subunit, where it forms part of the central protuberance. In the 70S ribosome it contacts protein S13 of the 30S subunit (bridge B1b), connecting the 2 subunits; this bridge is implicated in subunit movement. Contacts the P site tRNA; the 5S rRNA and some of its associated proteins might help stabilize positioning of ribosome-bound tRNAs.</text>
</comment>
<dbReference type="Pfam" id="PF00673">
    <property type="entry name" value="Ribosomal_L5_C"/>
    <property type="match status" value="1"/>
</dbReference>
<dbReference type="PROSITE" id="PS00358">
    <property type="entry name" value="RIBOSOMAL_L5"/>
    <property type="match status" value="1"/>
</dbReference>
<dbReference type="Gene3D" id="3.30.1440.10">
    <property type="match status" value="1"/>
</dbReference>
<dbReference type="InterPro" id="IPR020930">
    <property type="entry name" value="Ribosomal_uL5_bac-type"/>
</dbReference>
<proteinExistence type="inferred from homology"/>
<dbReference type="HAMAP" id="MF_01333_B">
    <property type="entry name" value="Ribosomal_uL5_B"/>
    <property type="match status" value="1"/>
</dbReference>
<dbReference type="InterPro" id="IPR020929">
    <property type="entry name" value="Ribosomal_uL5_CS"/>
</dbReference>
<evidence type="ECO:0000256" key="4">
    <source>
        <dbReference type="ARBA" id="ARBA00035245"/>
    </source>
</evidence>
<dbReference type="GO" id="GO:1990904">
    <property type="term" value="C:ribonucleoprotein complex"/>
    <property type="evidence" value="ECO:0007669"/>
    <property type="project" value="UniProtKB-KW"/>
</dbReference>
<keyword evidence="5" id="KW-0820">tRNA-binding</keyword>
<dbReference type="GO" id="GO:0005840">
    <property type="term" value="C:ribosome"/>
    <property type="evidence" value="ECO:0007669"/>
    <property type="project" value="UniProtKB-KW"/>
</dbReference>
<dbReference type="InterPro" id="IPR002132">
    <property type="entry name" value="Ribosomal_uL5"/>
</dbReference>
<evidence type="ECO:0000256" key="1">
    <source>
        <dbReference type="ARBA" id="ARBA00008553"/>
    </source>
</evidence>
<comment type="similarity">
    <text evidence="1 5 6">Belongs to the universal ribosomal protein uL5 family.</text>
</comment>
<dbReference type="InterPro" id="IPR031309">
    <property type="entry name" value="Ribosomal_uL5_C"/>
</dbReference>
<dbReference type="GO" id="GO:0006412">
    <property type="term" value="P:translation"/>
    <property type="evidence" value="ECO:0007669"/>
    <property type="project" value="UniProtKB-UniRule"/>
</dbReference>
<dbReference type="PANTHER" id="PTHR11994">
    <property type="entry name" value="60S RIBOSOMAL PROTEIN L11-RELATED"/>
    <property type="match status" value="1"/>
</dbReference>
<dbReference type="InterPro" id="IPR022803">
    <property type="entry name" value="Ribosomal_uL5_dom_sf"/>
</dbReference>
<organism evidence="9 10">
    <name type="scientific">Candidatus Daviesbacteria bacterium RIFCSPHIGHO2_12_FULL_37_11</name>
    <dbReference type="NCBI Taxonomy" id="1797777"/>
    <lineage>
        <taxon>Bacteria</taxon>
        <taxon>Candidatus Daviesiibacteriota</taxon>
    </lineage>
</organism>
<comment type="subunit">
    <text evidence="5">Part of the 50S ribosomal subunit; part of the 5S rRNA/L5/L18/L25 subcomplex. Contacts the 5S rRNA and the P site tRNA. Forms a bridge to the 30S subunit in the 70S ribosome.</text>
</comment>
<keyword evidence="5" id="KW-0694">RNA-binding</keyword>
<evidence type="ECO:0000313" key="9">
    <source>
        <dbReference type="EMBL" id="OGE38601.1"/>
    </source>
</evidence>
<evidence type="ECO:0000313" key="10">
    <source>
        <dbReference type="Proteomes" id="UP000176527"/>
    </source>
</evidence>
<reference evidence="9 10" key="1">
    <citation type="journal article" date="2016" name="Nat. Commun.">
        <title>Thousands of microbial genomes shed light on interconnected biogeochemical processes in an aquifer system.</title>
        <authorList>
            <person name="Anantharaman K."/>
            <person name="Brown C.T."/>
            <person name="Hug L.A."/>
            <person name="Sharon I."/>
            <person name="Castelle C.J."/>
            <person name="Probst A.J."/>
            <person name="Thomas B.C."/>
            <person name="Singh A."/>
            <person name="Wilkins M.J."/>
            <person name="Karaoz U."/>
            <person name="Brodie E.L."/>
            <person name="Williams K.H."/>
            <person name="Hubbard S.S."/>
            <person name="Banfield J.F."/>
        </authorList>
    </citation>
    <scope>NUCLEOTIDE SEQUENCE [LARGE SCALE GENOMIC DNA]</scope>
</reference>
<evidence type="ECO:0000259" key="7">
    <source>
        <dbReference type="Pfam" id="PF00281"/>
    </source>
</evidence>
<comment type="caution">
    <text evidence="9">The sequence shown here is derived from an EMBL/GenBank/DDBJ whole genome shotgun (WGS) entry which is preliminary data.</text>
</comment>
<feature type="domain" description="Large ribosomal subunit protein uL5 N-terminal" evidence="7">
    <location>
        <begin position="24"/>
        <end position="79"/>
    </location>
</feature>
<evidence type="ECO:0000256" key="2">
    <source>
        <dbReference type="ARBA" id="ARBA00022980"/>
    </source>
</evidence>
<dbReference type="NCBIfam" id="NF000585">
    <property type="entry name" value="PRK00010.1"/>
    <property type="match status" value="1"/>
</dbReference>
<dbReference type="FunFam" id="3.30.1440.10:FF:000001">
    <property type="entry name" value="50S ribosomal protein L5"/>
    <property type="match status" value="1"/>
</dbReference>
<dbReference type="GO" id="GO:0019843">
    <property type="term" value="F:rRNA binding"/>
    <property type="evidence" value="ECO:0007669"/>
    <property type="project" value="UniProtKB-UniRule"/>
</dbReference>
<evidence type="ECO:0000256" key="3">
    <source>
        <dbReference type="ARBA" id="ARBA00023274"/>
    </source>
</evidence>
<protein>
    <recommendedName>
        <fullName evidence="4 5">Large ribosomal subunit protein uL5</fullName>
    </recommendedName>
</protein>
<evidence type="ECO:0000259" key="8">
    <source>
        <dbReference type="Pfam" id="PF00673"/>
    </source>
</evidence>